<evidence type="ECO:0000259" key="5">
    <source>
        <dbReference type="PROSITE" id="PS51686"/>
    </source>
</evidence>
<dbReference type="Proteomes" id="UP000193404">
    <property type="component" value="Chromosome"/>
</dbReference>
<dbReference type="KEGG" id="aman:B6F84_06520"/>
<feature type="domain" description="SAM-dependent MTase RsmB/NOP-type" evidence="5">
    <location>
        <begin position="136"/>
        <end position="403"/>
    </location>
</feature>
<dbReference type="InterPro" id="IPR023267">
    <property type="entry name" value="RCMT"/>
</dbReference>
<dbReference type="PROSITE" id="PS51686">
    <property type="entry name" value="SAM_MT_RSMB_NOP"/>
    <property type="match status" value="1"/>
</dbReference>
<keyword evidence="4" id="KW-0694">RNA-binding</keyword>
<evidence type="ECO:0000256" key="3">
    <source>
        <dbReference type="ARBA" id="ARBA00022691"/>
    </source>
</evidence>
<evidence type="ECO:0000313" key="6">
    <source>
        <dbReference type="EMBL" id="ARM75726.1"/>
    </source>
</evidence>
<evidence type="ECO:0000313" key="7">
    <source>
        <dbReference type="Proteomes" id="UP000193404"/>
    </source>
</evidence>
<dbReference type="EMBL" id="CP020477">
    <property type="protein sequence ID" value="ARM75726.1"/>
    <property type="molecule type" value="Genomic_DNA"/>
</dbReference>
<dbReference type="GO" id="GO:0001510">
    <property type="term" value="P:RNA methylation"/>
    <property type="evidence" value="ECO:0007669"/>
    <property type="project" value="InterPro"/>
</dbReference>
<reference evidence="6 7" key="1">
    <citation type="submission" date="2017-03" db="EMBL/GenBank/DDBJ databases">
        <title>Sulfur activation and transportation mechanism of thermophilic Archaea Acidianus manzaensis YN-25.</title>
        <authorList>
            <person name="Ma Y."/>
            <person name="Yang Y."/>
            <person name="Xia J."/>
        </authorList>
    </citation>
    <scope>NUCLEOTIDE SEQUENCE [LARGE SCALE GENOMIC DNA]</scope>
    <source>
        <strain evidence="6 7">YN-25</strain>
    </source>
</reference>
<protein>
    <recommendedName>
        <fullName evidence="5">SAM-dependent MTase RsmB/NOP-type domain-containing protein</fullName>
    </recommendedName>
</protein>
<name>A0A1W6JZM5_9CREN</name>
<dbReference type="GO" id="GO:0008173">
    <property type="term" value="F:RNA methyltransferase activity"/>
    <property type="evidence" value="ECO:0007669"/>
    <property type="project" value="InterPro"/>
</dbReference>
<dbReference type="AlphaFoldDB" id="A0A1W6JZM5"/>
<organism evidence="6 7">
    <name type="scientific">Acidianus manzaensis</name>
    <dbReference type="NCBI Taxonomy" id="282676"/>
    <lineage>
        <taxon>Archaea</taxon>
        <taxon>Thermoproteota</taxon>
        <taxon>Thermoprotei</taxon>
        <taxon>Sulfolobales</taxon>
        <taxon>Sulfolobaceae</taxon>
        <taxon>Acidianus</taxon>
    </lineage>
</organism>
<proteinExistence type="predicted"/>
<dbReference type="InterPro" id="IPR029063">
    <property type="entry name" value="SAM-dependent_MTases_sf"/>
</dbReference>
<dbReference type="PANTHER" id="PTHR22807:SF70">
    <property type="entry name" value="TRNA_RRNA CYTOSINE-C5-METHYLASE, NOL1_NOP2_SUN FAMILY, FUSED TO N-TERMINAL NUSB REGULATOR DOMAIN"/>
    <property type="match status" value="1"/>
</dbReference>
<dbReference type="InterPro" id="IPR001678">
    <property type="entry name" value="MeTrfase_RsmB-F_NOP2_dom"/>
</dbReference>
<dbReference type="Gene3D" id="3.40.50.150">
    <property type="entry name" value="Vaccinia Virus protein VP39"/>
    <property type="match status" value="1"/>
</dbReference>
<keyword evidence="7" id="KW-1185">Reference proteome</keyword>
<evidence type="ECO:0000256" key="1">
    <source>
        <dbReference type="ARBA" id="ARBA00022603"/>
    </source>
</evidence>
<accession>A0A1W6JZM5</accession>
<dbReference type="GO" id="GO:0003723">
    <property type="term" value="F:RNA binding"/>
    <property type="evidence" value="ECO:0007669"/>
    <property type="project" value="UniProtKB-KW"/>
</dbReference>
<evidence type="ECO:0000256" key="4">
    <source>
        <dbReference type="ARBA" id="ARBA00022884"/>
    </source>
</evidence>
<dbReference type="PRINTS" id="PR02008">
    <property type="entry name" value="RCMTFAMILY"/>
</dbReference>
<keyword evidence="1" id="KW-0489">Methyltransferase</keyword>
<keyword evidence="3" id="KW-0949">S-adenosyl-L-methionine</keyword>
<evidence type="ECO:0000256" key="2">
    <source>
        <dbReference type="ARBA" id="ARBA00022679"/>
    </source>
</evidence>
<keyword evidence="2" id="KW-0808">Transferase</keyword>
<dbReference type="Pfam" id="PF01189">
    <property type="entry name" value="Methyltr_RsmB-F"/>
    <property type="match status" value="1"/>
</dbReference>
<dbReference type="InterPro" id="IPR049560">
    <property type="entry name" value="MeTrfase_RsmB-F_NOP2_cat"/>
</dbReference>
<dbReference type="STRING" id="282676.B6F84_06520"/>
<dbReference type="SUPFAM" id="SSF53335">
    <property type="entry name" value="S-adenosyl-L-methionine-dependent methyltransferases"/>
    <property type="match status" value="1"/>
</dbReference>
<gene>
    <name evidence="6" type="ORF">B6F84_06520</name>
</gene>
<dbReference type="PANTHER" id="PTHR22807">
    <property type="entry name" value="NOP2 YEAST -RELATED NOL1/NOP2/FMU SUN DOMAIN-CONTAINING"/>
    <property type="match status" value="1"/>
</dbReference>
<sequence length="404" mass="47003">MHYRKKIKDNFVFNYTRIKYLKIKKSTSVSNKYFCVALISFVKERELIDFLSTLLYYIENNYPLPVAFKNTKRIKKVKGFNYDELYKLSREFILSYYSFKSSKRSDKAKEFTNGAKGLKFPDWMEEKLNQYINVKELEKSFFIKNEWIRINTLKGDIDKTVRSLESQNIELEEDPQLPCIFRIMKGDARKTKEFKDYKIVFQDKASALVVKSLEPEMRDIIIDLSSAPGIKVSQIMAMTENTARITAIDLDVKRLYREIEFLKKMNVNLDRINFVLQDSSNSSVLRGDKVLLDAPCSSSGMISNEPSILVNLTIDKINYYSKIQENILREIISNITAHYVIYSVCSIFPEEGEEHTDNFLDILEKPNIEGSSGYNGFSSSNYVVRLSPFNNTEGFFISKLILNK</sequence>